<evidence type="ECO:0000313" key="1">
    <source>
        <dbReference type="EMBL" id="MFC5382085.1"/>
    </source>
</evidence>
<protein>
    <submittedName>
        <fullName evidence="1">Uncharacterized protein</fullName>
    </submittedName>
</protein>
<dbReference type="RefSeq" id="WP_340269815.1">
    <property type="nucleotide sequence ID" value="NZ_JBBEOG010000005.1"/>
</dbReference>
<reference evidence="2" key="1">
    <citation type="journal article" date="2019" name="Int. J. Syst. Evol. Microbiol.">
        <title>The Global Catalogue of Microorganisms (GCM) 10K type strain sequencing project: providing services to taxonomists for standard genome sequencing and annotation.</title>
        <authorList>
            <consortium name="The Broad Institute Genomics Platform"/>
            <consortium name="The Broad Institute Genome Sequencing Center for Infectious Disease"/>
            <person name="Wu L."/>
            <person name="Ma J."/>
        </authorList>
    </citation>
    <scope>NUCLEOTIDE SEQUENCE [LARGE SCALE GENOMIC DNA]</scope>
    <source>
        <strain evidence="2">CCUG 43114</strain>
    </source>
</reference>
<accession>A0ABW0GQT8</accession>
<gene>
    <name evidence="1" type="ORF">ACFPJ6_15035</name>
</gene>
<dbReference type="EMBL" id="JBHSLD010000014">
    <property type="protein sequence ID" value="MFC5382085.1"/>
    <property type="molecule type" value="Genomic_DNA"/>
</dbReference>
<keyword evidence="2" id="KW-1185">Reference proteome</keyword>
<comment type="caution">
    <text evidence="1">The sequence shown here is derived from an EMBL/GenBank/DDBJ whole genome shotgun (WGS) entry which is preliminary data.</text>
</comment>
<proteinExistence type="predicted"/>
<dbReference type="Proteomes" id="UP001596122">
    <property type="component" value="Unassembled WGS sequence"/>
</dbReference>
<evidence type="ECO:0000313" key="2">
    <source>
        <dbReference type="Proteomes" id="UP001596122"/>
    </source>
</evidence>
<organism evidence="1 2">
    <name type="scientific">Aquipuribacter nitratireducens</name>
    <dbReference type="NCBI Taxonomy" id="650104"/>
    <lineage>
        <taxon>Bacteria</taxon>
        <taxon>Bacillati</taxon>
        <taxon>Actinomycetota</taxon>
        <taxon>Actinomycetes</taxon>
        <taxon>Micrococcales</taxon>
        <taxon>Intrasporangiaceae</taxon>
        <taxon>Aquipuribacter</taxon>
    </lineage>
</organism>
<name>A0ABW0GQT8_9MICO</name>
<sequence length="46" mass="4719">MVGDRGTHDGAAADLGITTLVLPPLRAPEEHRLQGVVDLAMPGASL</sequence>